<protein>
    <recommendedName>
        <fullName evidence="5">Tyrosine recombinase XerA</fullName>
    </recommendedName>
</protein>
<dbReference type="PANTHER" id="PTHR30349:SF41">
    <property type="entry name" value="INTEGRASE_RECOMBINASE PROTEIN MJ0367-RELATED"/>
    <property type="match status" value="1"/>
</dbReference>
<evidence type="ECO:0000256" key="3">
    <source>
        <dbReference type="ARBA" id="ARBA00023125"/>
    </source>
</evidence>
<keyword evidence="4 5" id="KW-0233">DNA recombination</keyword>
<dbReference type="GO" id="GO:0009037">
    <property type="term" value="F:tyrosine-based site-specific recombinase activity"/>
    <property type="evidence" value="ECO:0007669"/>
    <property type="project" value="UniProtKB-UniRule"/>
</dbReference>
<comment type="similarity">
    <text evidence="5">Belongs to the 'phage' integrase family. XerA subfamily.</text>
</comment>
<dbReference type="PROSITE" id="PS51898">
    <property type="entry name" value="TYR_RECOMBINASE"/>
    <property type="match status" value="1"/>
</dbReference>
<feature type="domain" description="Tyr recombinase" evidence="6">
    <location>
        <begin position="139"/>
        <end position="323"/>
    </location>
</feature>
<accession>A0A8T3VNL3</accession>
<keyword evidence="2 5" id="KW-0229">DNA integration</keyword>
<evidence type="ECO:0000256" key="2">
    <source>
        <dbReference type="ARBA" id="ARBA00022908"/>
    </source>
</evidence>
<dbReference type="SUPFAM" id="SSF56349">
    <property type="entry name" value="DNA breaking-rejoining enzymes"/>
    <property type="match status" value="1"/>
</dbReference>
<feature type="active site" description="O-(3'-phospho-DNA)-tyrosine intermediate" evidence="5">
    <location>
        <position position="310"/>
    </location>
</feature>
<feature type="active site" evidence="5">
    <location>
        <position position="301"/>
    </location>
</feature>
<sequence length="332" mass="39196">MNLFTEQLNLSNEPIQKSPIKLPVIDENGDKKHLMEVFDFESMLEDYLVELEIRNYSENTVKTYSSIIHNLINYMKNEENLYDGKRFLASFRKYIRDLKRDKYLTQNYIYLTTVVSKKFLEFNDIYFLEDIKNPKRTKSLPKSLNEKEVKDLIEAVAIDENDTPFKRKSKRRDKVILTLLYSTGLRISELVKLLKRDIDFDERTIRVRGKGDKDRIVLFDEHTKELLLDYLELDKQNSEYIFVNKNGNSLTPRYVQMMIKKYADEAGIKKKVTPHVLRHSFATHLLKNGVDIRVIQQLLGHSSLSTTQIYTSVDMDTIKSVYDQAREQENQL</sequence>
<dbReference type="EMBL" id="SUTG01000035">
    <property type="protein sequence ID" value="MBE6512882.1"/>
    <property type="molecule type" value="Genomic_DNA"/>
</dbReference>
<dbReference type="InterPro" id="IPR011010">
    <property type="entry name" value="DNA_brk_join_enz"/>
</dbReference>
<evidence type="ECO:0000259" key="7">
    <source>
        <dbReference type="PROSITE" id="PS51900"/>
    </source>
</evidence>
<comment type="function">
    <text evidence="5">Site-specific tyrosine recombinase, which acts by catalyzing the cutting and rejoining of the recombining DNA molecules.</text>
</comment>
<dbReference type="Pfam" id="PF00589">
    <property type="entry name" value="Phage_integrase"/>
    <property type="match status" value="1"/>
</dbReference>
<dbReference type="InterPro" id="IPR013762">
    <property type="entry name" value="Integrase-like_cat_sf"/>
</dbReference>
<dbReference type="Gene3D" id="1.10.150.130">
    <property type="match status" value="1"/>
</dbReference>
<dbReference type="PANTHER" id="PTHR30349">
    <property type="entry name" value="PHAGE INTEGRASE-RELATED"/>
    <property type="match status" value="1"/>
</dbReference>
<keyword evidence="3 5" id="KW-0238">DNA-binding</keyword>
<evidence type="ECO:0000313" key="9">
    <source>
        <dbReference type="Proteomes" id="UP000732619"/>
    </source>
</evidence>
<evidence type="ECO:0000313" key="8">
    <source>
        <dbReference type="EMBL" id="MBE6512882.1"/>
    </source>
</evidence>
<evidence type="ECO:0000256" key="4">
    <source>
        <dbReference type="ARBA" id="ARBA00023172"/>
    </source>
</evidence>
<dbReference type="InterPro" id="IPR033686">
    <property type="entry name" value="XerA"/>
</dbReference>
<feature type="domain" description="Core-binding (CB)" evidence="7">
    <location>
        <begin position="38"/>
        <end position="121"/>
    </location>
</feature>
<name>A0A8T3VNL3_METOL</name>
<evidence type="ECO:0000256" key="5">
    <source>
        <dbReference type="HAMAP-Rule" id="MF_02055"/>
    </source>
</evidence>
<feature type="active site" evidence="5">
    <location>
        <position position="275"/>
    </location>
</feature>
<gene>
    <name evidence="5" type="primary">xerA</name>
    <name evidence="8" type="ORF">E7Z75_07065</name>
</gene>
<feature type="active site" evidence="5">
    <location>
        <position position="186"/>
    </location>
</feature>
<dbReference type="Gene3D" id="1.10.443.10">
    <property type="entry name" value="Intergrase catalytic core"/>
    <property type="match status" value="1"/>
</dbReference>
<evidence type="ECO:0000256" key="1">
    <source>
        <dbReference type="ARBA" id="ARBA00022490"/>
    </source>
</evidence>
<dbReference type="InterPro" id="IPR002104">
    <property type="entry name" value="Integrase_catalytic"/>
</dbReference>
<organism evidence="8 9">
    <name type="scientific">Methanobrevibacter olleyae</name>
    <dbReference type="NCBI Taxonomy" id="294671"/>
    <lineage>
        <taxon>Archaea</taxon>
        <taxon>Methanobacteriati</taxon>
        <taxon>Methanobacteriota</taxon>
        <taxon>Methanomada group</taxon>
        <taxon>Methanobacteria</taxon>
        <taxon>Methanobacteriales</taxon>
        <taxon>Methanobacteriaceae</taxon>
        <taxon>Methanobrevibacter</taxon>
    </lineage>
</organism>
<dbReference type="CDD" id="cd00798">
    <property type="entry name" value="INT_XerDC_C"/>
    <property type="match status" value="1"/>
</dbReference>
<dbReference type="GO" id="GO:0003677">
    <property type="term" value="F:DNA binding"/>
    <property type="evidence" value="ECO:0007669"/>
    <property type="project" value="UniProtKB-UniRule"/>
</dbReference>
<keyword evidence="1 5" id="KW-0963">Cytoplasm</keyword>
<dbReference type="InterPro" id="IPR010998">
    <property type="entry name" value="Integrase_recombinase_N"/>
</dbReference>
<comment type="subcellular location">
    <subcellularLocation>
        <location evidence="5">Cytoplasm</location>
    </subcellularLocation>
</comment>
<dbReference type="NCBIfam" id="NF040815">
    <property type="entry name" value="recomb_XerA_Arch"/>
    <property type="match status" value="1"/>
</dbReference>
<feature type="active site" evidence="5">
    <location>
        <position position="210"/>
    </location>
</feature>
<dbReference type="GO" id="GO:0006313">
    <property type="term" value="P:DNA transposition"/>
    <property type="evidence" value="ECO:0007669"/>
    <property type="project" value="UniProtKB-UniRule"/>
</dbReference>
<dbReference type="GO" id="GO:0005737">
    <property type="term" value="C:cytoplasm"/>
    <property type="evidence" value="ECO:0007669"/>
    <property type="project" value="UniProtKB-SubCell"/>
</dbReference>
<dbReference type="InterPro" id="IPR044068">
    <property type="entry name" value="CB"/>
</dbReference>
<comment type="caution">
    <text evidence="8">The sequence shown here is derived from an EMBL/GenBank/DDBJ whole genome shotgun (WGS) entry which is preliminary data.</text>
</comment>
<dbReference type="HAMAP" id="MF_02055">
    <property type="entry name" value="Recomb_XerA"/>
    <property type="match status" value="1"/>
</dbReference>
<proteinExistence type="inferred from homology"/>
<reference evidence="8" key="1">
    <citation type="submission" date="2019-04" db="EMBL/GenBank/DDBJ databases">
        <title>Evolution of Biomass-Degrading Anaerobic Consortia Revealed by Metagenomics.</title>
        <authorList>
            <person name="Peng X."/>
        </authorList>
    </citation>
    <scope>NUCLEOTIDE SEQUENCE</scope>
    <source>
        <strain evidence="8">SIG14</strain>
    </source>
</reference>
<dbReference type="Proteomes" id="UP000732619">
    <property type="component" value="Unassembled WGS sequence"/>
</dbReference>
<dbReference type="PROSITE" id="PS51900">
    <property type="entry name" value="CB"/>
    <property type="match status" value="1"/>
</dbReference>
<dbReference type="AlphaFoldDB" id="A0A8T3VNL3"/>
<feature type="active site" evidence="5">
    <location>
        <position position="278"/>
    </location>
</feature>
<evidence type="ECO:0000259" key="6">
    <source>
        <dbReference type="PROSITE" id="PS51898"/>
    </source>
</evidence>
<dbReference type="InterPro" id="IPR050090">
    <property type="entry name" value="Tyrosine_recombinase_XerCD"/>
</dbReference>